<keyword evidence="1" id="KW-0812">Transmembrane</keyword>
<reference evidence="2" key="2">
    <citation type="submission" date="2020-03" db="EMBL/GenBank/DDBJ databases">
        <title>Flavobacteriaceae bacterium strain TP-CH-4, a member of the family Flavobacteriaceae isolated from a deep-sea seamount.</title>
        <authorList>
            <person name="Zhang D.-C."/>
        </authorList>
    </citation>
    <scope>NUCLEOTIDE SEQUENCE</scope>
    <source>
        <strain evidence="2">TP-CH-4</strain>
    </source>
</reference>
<reference evidence="2" key="1">
    <citation type="submission" date="2019-07" db="EMBL/GenBank/DDBJ databases">
        <authorList>
            <person name="De-Chao Zhang Q."/>
        </authorList>
    </citation>
    <scope>NUCLEOTIDE SEQUENCE</scope>
    <source>
        <strain evidence="2">TP-CH-4</strain>
    </source>
</reference>
<accession>A0A967AQH4</accession>
<comment type="caution">
    <text evidence="2">The sequence shown here is derived from an EMBL/GenBank/DDBJ whole genome shotgun (WGS) entry which is preliminary data.</text>
</comment>
<proteinExistence type="predicted"/>
<dbReference type="EMBL" id="VIKU02000001">
    <property type="protein sequence ID" value="NHF58499.1"/>
    <property type="molecule type" value="Genomic_DNA"/>
</dbReference>
<gene>
    <name evidence="2" type="ORF">FK220_004065</name>
</gene>
<dbReference type="RefSeq" id="WP_152572990.1">
    <property type="nucleotide sequence ID" value="NZ_VIKU02000001.1"/>
</dbReference>
<evidence type="ECO:0000313" key="3">
    <source>
        <dbReference type="Proteomes" id="UP000707206"/>
    </source>
</evidence>
<sequence>MKDSHALHKKEYKQFLKQVRSSQRQVGITKVNRKKQIGFEEALITNSTRALVRIRNYFEKHAASFLIVLITMTFLLLYILFNWIG</sequence>
<name>A0A967AQH4_9FLAO</name>
<feature type="transmembrane region" description="Helical" evidence="1">
    <location>
        <begin position="63"/>
        <end position="84"/>
    </location>
</feature>
<dbReference type="Proteomes" id="UP000707206">
    <property type="component" value="Unassembled WGS sequence"/>
</dbReference>
<organism evidence="2 3">
    <name type="scientific">Pelagihabitans pacificus</name>
    <dbReference type="NCBI Taxonomy" id="2696054"/>
    <lineage>
        <taxon>Bacteria</taxon>
        <taxon>Pseudomonadati</taxon>
        <taxon>Bacteroidota</taxon>
        <taxon>Flavobacteriia</taxon>
        <taxon>Flavobacteriales</taxon>
        <taxon>Flavobacteriaceae</taxon>
        <taxon>Pelagihabitans</taxon>
    </lineage>
</organism>
<keyword evidence="1" id="KW-0472">Membrane</keyword>
<keyword evidence="1" id="KW-1133">Transmembrane helix</keyword>
<protein>
    <submittedName>
        <fullName evidence="2">Uncharacterized protein</fullName>
    </submittedName>
</protein>
<dbReference type="AlphaFoldDB" id="A0A967AQH4"/>
<evidence type="ECO:0000313" key="2">
    <source>
        <dbReference type="EMBL" id="NHF58499.1"/>
    </source>
</evidence>
<evidence type="ECO:0000256" key="1">
    <source>
        <dbReference type="SAM" id="Phobius"/>
    </source>
</evidence>
<keyword evidence="3" id="KW-1185">Reference proteome</keyword>